<dbReference type="KEGG" id="cdet:87950003"/>
<reference evidence="3" key="1">
    <citation type="journal article" date="2023" name="bioRxiv">
        <title>Complete genome of the Medicago anthracnose fungus, Colletotrichum destructivum, reveals a mini-chromosome-like region within a core chromosome.</title>
        <authorList>
            <person name="Lapalu N."/>
            <person name="Simon A."/>
            <person name="Lu A."/>
            <person name="Plaumann P.-L."/>
            <person name="Amselem J."/>
            <person name="Pigne S."/>
            <person name="Auger A."/>
            <person name="Koch C."/>
            <person name="Dallery J.-F."/>
            <person name="O'Connell R.J."/>
        </authorList>
    </citation>
    <scope>NUCLEOTIDE SEQUENCE [LARGE SCALE GENOMIC DNA]</scope>
    <source>
        <strain evidence="3">CBS 520.97</strain>
    </source>
</reference>
<gene>
    <name evidence="2" type="ORF">CDEST_13503</name>
</gene>
<feature type="region of interest" description="Disordered" evidence="1">
    <location>
        <begin position="61"/>
        <end position="82"/>
    </location>
</feature>
<feature type="compositionally biased region" description="Basic residues" evidence="1">
    <location>
        <begin position="1"/>
        <end position="16"/>
    </location>
</feature>
<feature type="compositionally biased region" description="Basic residues" evidence="1">
    <location>
        <begin position="31"/>
        <end position="40"/>
    </location>
</feature>
<organism evidence="2 3">
    <name type="scientific">Colletotrichum destructivum</name>
    <dbReference type="NCBI Taxonomy" id="34406"/>
    <lineage>
        <taxon>Eukaryota</taxon>
        <taxon>Fungi</taxon>
        <taxon>Dikarya</taxon>
        <taxon>Ascomycota</taxon>
        <taxon>Pezizomycotina</taxon>
        <taxon>Sordariomycetes</taxon>
        <taxon>Hypocreomycetidae</taxon>
        <taxon>Glomerellales</taxon>
        <taxon>Glomerellaceae</taxon>
        <taxon>Colletotrichum</taxon>
        <taxon>Colletotrichum destructivum species complex</taxon>
    </lineage>
</organism>
<evidence type="ECO:0000256" key="1">
    <source>
        <dbReference type="SAM" id="MobiDB-lite"/>
    </source>
</evidence>
<evidence type="ECO:0000313" key="3">
    <source>
        <dbReference type="Proteomes" id="UP001322277"/>
    </source>
</evidence>
<keyword evidence="3" id="KW-1185">Reference proteome</keyword>
<feature type="region of interest" description="Disordered" evidence="1">
    <location>
        <begin position="1"/>
        <end position="48"/>
    </location>
</feature>
<dbReference type="EMBL" id="CP137313">
    <property type="protein sequence ID" value="WQF88489.1"/>
    <property type="molecule type" value="Genomic_DNA"/>
</dbReference>
<proteinExistence type="predicted"/>
<dbReference type="RefSeq" id="XP_062785710.1">
    <property type="nucleotide sequence ID" value="XM_062929659.1"/>
</dbReference>
<sequence>MMHHSLRHHRKAYRKRPLAEPSESHISNLTRTRRQPKRQKILNNPGRTQVRGLHEVPYPFGQWEPRGRLSQQNKRDISSDGGVLGAAAGVRRLWEATSEALEPPSRRARSGFLVLIRRQTALFILVCEPPIALSLRG</sequence>
<dbReference type="Proteomes" id="UP001322277">
    <property type="component" value="Chromosome 9"/>
</dbReference>
<name>A0AAX4IZ38_9PEZI</name>
<dbReference type="GeneID" id="87950003"/>
<accession>A0AAX4IZ38</accession>
<protein>
    <submittedName>
        <fullName evidence="2">Uncharacterized protein</fullName>
    </submittedName>
</protein>
<dbReference type="AlphaFoldDB" id="A0AAX4IZ38"/>
<evidence type="ECO:0000313" key="2">
    <source>
        <dbReference type="EMBL" id="WQF88489.1"/>
    </source>
</evidence>